<dbReference type="GO" id="GO:0008270">
    <property type="term" value="F:zinc ion binding"/>
    <property type="evidence" value="ECO:0007669"/>
    <property type="project" value="InterPro"/>
</dbReference>
<evidence type="ECO:0000256" key="4">
    <source>
        <dbReference type="ARBA" id="ARBA00022801"/>
    </source>
</evidence>
<evidence type="ECO:0000313" key="7">
    <source>
        <dbReference type="EMBL" id="SVB64098.1"/>
    </source>
</evidence>
<evidence type="ECO:0000259" key="6">
    <source>
        <dbReference type="PROSITE" id="PS51747"/>
    </source>
</evidence>
<name>A0A382FLZ2_9ZZZZ</name>
<keyword evidence="4" id="KW-0378">Hydrolase</keyword>
<dbReference type="AlphaFoldDB" id="A0A382FLZ2"/>
<reference evidence="7" key="1">
    <citation type="submission" date="2018-05" db="EMBL/GenBank/DDBJ databases">
        <authorList>
            <person name="Lanie J.A."/>
            <person name="Ng W.-L."/>
            <person name="Kazmierczak K.M."/>
            <person name="Andrzejewski T.M."/>
            <person name="Davidsen T.M."/>
            <person name="Wayne K.J."/>
            <person name="Tettelin H."/>
            <person name="Glass J.I."/>
            <person name="Rusch D."/>
            <person name="Podicherti R."/>
            <person name="Tsui H.-C.T."/>
            <person name="Winkler M.E."/>
        </authorList>
    </citation>
    <scope>NUCLEOTIDE SEQUENCE</scope>
</reference>
<gene>
    <name evidence="7" type="ORF">METZ01_LOCUS216952</name>
</gene>
<dbReference type="Gene3D" id="3.40.140.10">
    <property type="entry name" value="Cytidine Deaminase, domain 2"/>
    <property type="match status" value="1"/>
</dbReference>
<evidence type="ECO:0000256" key="3">
    <source>
        <dbReference type="ARBA" id="ARBA00022723"/>
    </source>
</evidence>
<dbReference type="PANTHER" id="PTHR11086:SF18">
    <property type="entry name" value="DEOXYCYTIDYLATE DEAMINASE"/>
    <property type="match status" value="1"/>
</dbReference>
<dbReference type="PANTHER" id="PTHR11086">
    <property type="entry name" value="DEOXYCYTIDYLATE DEAMINASE-RELATED"/>
    <property type="match status" value="1"/>
</dbReference>
<accession>A0A382FLZ2</accession>
<dbReference type="InterPro" id="IPR002125">
    <property type="entry name" value="CMP_dCMP_dom"/>
</dbReference>
<dbReference type="SUPFAM" id="SSF53927">
    <property type="entry name" value="Cytidine deaminase-like"/>
    <property type="match status" value="1"/>
</dbReference>
<comment type="cofactor">
    <cofactor evidence="1">
        <name>Zn(2+)</name>
        <dbReference type="ChEBI" id="CHEBI:29105"/>
    </cofactor>
</comment>
<dbReference type="GO" id="GO:0005737">
    <property type="term" value="C:cytoplasm"/>
    <property type="evidence" value="ECO:0007669"/>
    <property type="project" value="TreeGrafter"/>
</dbReference>
<sequence length="252" mass="28100">MESIKKSVYLGNSLPAGIDDDDSNMPKSIFNSCTHPCEQRCIQEQEQEQDLTNVIDTVSTSISESDSSNDSIDLDALMNIGKIIKPQSNSIYRNIPVKQHQVSNKISQLSSLIKSWDDKRCSWDEYFSCIALLISARSTSKRLKVGSVIVKNNRIISAGYNGFPSGTPHISIMRDGHEQNTIHAEQNAIADAARRGVSIENTTIYVTHRPCINCTKFIISSGITNIKYLEDYRNDELADELLNASKITIQKV</sequence>
<proteinExistence type="inferred from homology"/>
<dbReference type="InterPro" id="IPR035105">
    <property type="entry name" value="Deoxycytidylate_deaminase_dom"/>
</dbReference>
<feature type="domain" description="CMP/dCMP-type deaminase" evidence="6">
    <location>
        <begin position="122"/>
        <end position="245"/>
    </location>
</feature>
<dbReference type="GO" id="GO:0004132">
    <property type="term" value="F:dCMP deaminase activity"/>
    <property type="evidence" value="ECO:0007669"/>
    <property type="project" value="TreeGrafter"/>
</dbReference>
<keyword evidence="5" id="KW-0862">Zinc</keyword>
<organism evidence="7">
    <name type="scientific">marine metagenome</name>
    <dbReference type="NCBI Taxonomy" id="408172"/>
    <lineage>
        <taxon>unclassified sequences</taxon>
        <taxon>metagenomes</taxon>
        <taxon>ecological metagenomes</taxon>
    </lineage>
</organism>
<keyword evidence="3" id="KW-0479">Metal-binding</keyword>
<dbReference type="EMBL" id="UINC01050755">
    <property type="protein sequence ID" value="SVB64098.1"/>
    <property type="molecule type" value="Genomic_DNA"/>
</dbReference>
<protein>
    <recommendedName>
        <fullName evidence="6">CMP/dCMP-type deaminase domain-containing protein</fullName>
    </recommendedName>
</protein>
<evidence type="ECO:0000256" key="5">
    <source>
        <dbReference type="ARBA" id="ARBA00022833"/>
    </source>
</evidence>
<dbReference type="InterPro" id="IPR016193">
    <property type="entry name" value="Cytidine_deaminase-like"/>
</dbReference>
<evidence type="ECO:0000256" key="1">
    <source>
        <dbReference type="ARBA" id="ARBA00001947"/>
    </source>
</evidence>
<dbReference type="CDD" id="cd01286">
    <property type="entry name" value="deoxycytidylate_deaminase"/>
    <property type="match status" value="1"/>
</dbReference>
<dbReference type="InterPro" id="IPR015517">
    <property type="entry name" value="dCMP_deaminase-rel"/>
</dbReference>
<dbReference type="PROSITE" id="PS51747">
    <property type="entry name" value="CYT_DCMP_DEAMINASES_2"/>
    <property type="match status" value="1"/>
</dbReference>
<dbReference type="PROSITE" id="PS00903">
    <property type="entry name" value="CYT_DCMP_DEAMINASES_1"/>
    <property type="match status" value="1"/>
</dbReference>
<dbReference type="Pfam" id="PF00383">
    <property type="entry name" value="dCMP_cyt_deam_1"/>
    <property type="match status" value="1"/>
</dbReference>
<comment type="similarity">
    <text evidence="2">Belongs to the cytidine and deoxycytidylate deaminase family.</text>
</comment>
<dbReference type="InterPro" id="IPR016192">
    <property type="entry name" value="APOBEC/CMP_deaminase_Zn-bd"/>
</dbReference>
<evidence type="ECO:0000256" key="2">
    <source>
        <dbReference type="ARBA" id="ARBA00006576"/>
    </source>
</evidence>